<dbReference type="AlphaFoldDB" id="A0A9J5YF57"/>
<accession>A0A9J5YF57</accession>
<dbReference type="Proteomes" id="UP000824120">
    <property type="component" value="Chromosome 6"/>
</dbReference>
<gene>
    <name evidence="1" type="ORF">H5410_029626</name>
</gene>
<reference evidence="1 2" key="1">
    <citation type="submission" date="2020-09" db="EMBL/GenBank/DDBJ databases">
        <title>De no assembly of potato wild relative species, Solanum commersonii.</title>
        <authorList>
            <person name="Cho K."/>
        </authorList>
    </citation>
    <scope>NUCLEOTIDE SEQUENCE [LARGE SCALE GENOMIC DNA]</scope>
    <source>
        <strain evidence="1">LZ3.2</strain>
        <tissue evidence="1">Leaf</tissue>
    </source>
</reference>
<evidence type="ECO:0000313" key="1">
    <source>
        <dbReference type="EMBL" id="KAG5598256.1"/>
    </source>
</evidence>
<comment type="caution">
    <text evidence="1">The sequence shown here is derived from an EMBL/GenBank/DDBJ whole genome shotgun (WGS) entry which is preliminary data.</text>
</comment>
<name>A0A9J5YF57_SOLCO</name>
<protein>
    <submittedName>
        <fullName evidence="1">Uncharacterized protein</fullName>
    </submittedName>
</protein>
<proteinExistence type="predicted"/>
<dbReference type="EMBL" id="JACXVP010000006">
    <property type="protein sequence ID" value="KAG5598256.1"/>
    <property type="molecule type" value="Genomic_DNA"/>
</dbReference>
<evidence type="ECO:0000313" key="2">
    <source>
        <dbReference type="Proteomes" id="UP000824120"/>
    </source>
</evidence>
<sequence>MKTAFNRNLLLQNRKLKLLFDLNIRQVNRWCSFHARLLLLLLVYSHHISVNYYSQISSRPHFYPFFFNHKKVQYGAKWILIVVYAYLSRDVLVLFTVFSPKSVFPCLLIIALRWSIGNIISTICKVGVRSASVRKNNLSGA</sequence>
<organism evidence="1 2">
    <name type="scientific">Solanum commersonii</name>
    <name type="common">Commerson's wild potato</name>
    <name type="synonym">Commerson's nightshade</name>
    <dbReference type="NCBI Taxonomy" id="4109"/>
    <lineage>
        <taxon>Eukaryota</taxon>
        <taxon>Viridiplantae</taxon>
        <taxon>Streptophyta</taxon>
        <taxon>Embryophyta</taxon>
        <taxon>Tracheophyta</taxon>
        <taxon>Spermatophyta</taxon>
        <taxon>Magnoliopsida</taxon>
        <taxon>eudicotyledons</taxon>
        <taxon>Gunneridae</taxon>
        <taxon>Pentapetalae</taxon>
        <taxon>asterids</taxon>
        <taxon>lamiids</taxon>
        <taxon>Solanales</taxon>
        <taxon>Solanaceae</taxon>
        <taxon>Solanoideae</taxon>
        <taxon>Solaneae</taxon>
        <taxon>Solanum</taxon>
    </lineage>
</organism>
<keyword evidence="2" id="KW-1185">Reference proteome</keyword>